<dbReference type="EMBL" id="SMAR01000052">
    <property type="protein sequence ID" value="TCT29254.1"/>
    <property type="molecule type" value="Genomic_DNA"/>
</dbReference>
<organism evidence="2 3">
    <name type="scientific">Martelella mediterranea</name>
    <dbReference type="NCBI Taxonomy" id="293089"/>
    <lineage>
        <taxon>Bacteria</taxon>
        <taxon>Pseudomonadati</taxon>
        <taxon>Pseudomonadota</taxon>
        <taxon>Alphaproteobacteria</taxon>
        <taxon>Hyphomicrobiales</taxon>
        <taxon>Aurantimonadaceae</taxon>
        <taxon>Martelella</taxon>
    </lineage>
</organism>
<feature type="non-terminal residue" evidence="2">
    <location>
        <position position="1"/>
    </location>
</feature>
<name>A0A4R3NDY7_9HYPH</name>
<proteinExistence type="predicted"/>
<dbReference type="Proteomes" id="UP000295097">
    <property type="component" value="Unassembled WGS sequence"/>
</dbReference>
<protein>
    <submittedName>
        <fullName evidence="2">Uncharacterized protein</fullName>
    </submittedName>
</protein>
<keyword evidence="3" id="KW-1185">Reference proteome</keyword>
<dbReference type="AlphaFoldDB" id="A0A4R3NDY7"/>
<feature type="region of interest" description="Disordered" evidence="1">
    <location>
        <begin position="1"/>
        <end position="27"/>
    </location>
</feature>
<evidence type="ECO:0000313" key="3">
    <source>
        <dbReference type="Proteomes" id="UP000295097"/>
    </source>
</evidence>
<sequence>PPVSAPAPTRSRQSSKPSAPEKPGRNSVGNYLGSVLASGVSSLISGIFGGHKKSSAQVQLKLPMLSLQDFRLNDRFMNQMQSYARPHMSGGGSYRPWSPNLGNSMDINFSGPSFGPFGQVSGHLHLSSQGPLGLLGFNKTPVGQLVNQLLGGLRFA</sequence>
<dbReference type="RefSeq" id="WP_207903966.1">
    <property type="nucleotide sequence ID" value="NZ_SMAR01000052.1"/>
</dbReference>
<evidence type="ECO:0000256" key="1">
    <source>
        <dbReference type="SAM" id="MobiDB-lite"/>
    </source>
</evidence>
<evidence type="ECO:0000313" key="2">
    <source>
        <dbReference type="EMBL" id="TCT29254.1"/>
    </source>
</evidence>
<reference evidence="2 3" key="1">
    <citation type="submission" date="2019-03" db="EMBL/GenBank/DDBJ databases">
        <title>Freshwater and sediment microbial communities from various areas in North America, analyzing microbe dynamics in response to fracking.</title>
        <authorList>
            <person name="Lamendella R."/>
        </authorList>
    </citation>
    <scope>NUCLEOTIDE SEQUENCE [LARGE SCALE GENOMIC DNA]</scope>
    <source>
        <strain evidence="2 3">175.2</strain>
    </source>
</reference>
<comment type="caution">
    <text evidence="2">The sequence shown here is derived from an EMBL/GenBank/DDBJ whole genome shotgun (WGS) entry which is preliminary data.</text>
</comment>
<gene>
    <name evidence="2" type="ORF">EDC90_10521</name>
</gene>
<accession>A0A4R3NDY7</accession>